<dbReference type="RefSeq" id="WP_344328604.1">
    <property type="nucleotide sequence ID" value="NZ_BAAAPY010000008.1"/>
</dbReference>
<keyword evidence="2" id="KW-1185">Reference proteome</keyword>
<dbReference type="Pfam" id="PF07394">
    <property type="entry name" value="DUF1501"/>
    <property type="match status" value="1"/>
</dbReference>
<dbReference type="EMBL" id="BAAAPY010000008">
    <property type="protein sequence ID" value="GAA2081720.1"/>
    <property type="molecule type" value="Genomic_DNA"/>
</dbReference>
<evidence type="ECO:0000313" key="2">
    <source>
        <dbReference type="Proteomes" id="UP001501480"/>
    </source>
</evidence>
<dbReference type="PROSITE" id="PS51318">
    <property type="entry name" value="TAT"/>
    <property type="match status" value="1"/>
</dbReference>
<dbReference type="Proteomes" id="UP001501480">
    <property type="component" value="Unassembled WGS sequence"/>
</dbReference>
<protein>
    <submittedName>
        <fullName evidence="1">DUF1501 domain-containing protein</fullName>
    </submittedName>
</protein>
<evidence type="ECO:0000313" key="1">
    <source>
        <dbReference type="EMBL" id="GAA2081720.1"/>
    </source>
</evidence>
<sequence length="418" mass="44019">MNETEPCGCPDYSMTRRSLLRAAGLASMAGVVTSMTGGALTSTVFGSTNANVLVVLSLRGGADGLSMVVPHAEPAYHAARPSTAIKATQVLHRDDTFGLHPAFAPLSPWWERGELAAAHAVGLPAPNRSHFEAMEIVEDADPGSPERIGWINRMIAGLAGQADVMRGLQLGNTTMPTSLLGPAPALATGRLDDLTMPMHENPRITGVLEDTWRRQYGGRKDVLGRAAGEALALSKRSAAISSAIERKPANGAAYARYSEAGAALAHGAALIKAAVGVRALAVDAGGWDHHAGLRWNVEDTIGKLATDLAAFFTDLGSHASRVTVITLSEFGRRLQENGSAGVDHGYGNCVLLMGAGVRGGQYYGRWPGLGRAQQVDGDLAVTTDYRSLLGEVLAARFPEIDLSRVFPGVTREPLGVMR</sequence>
<dbReference type="InterPro" id="IPR006311">
    <property type="entry name" value="TAT_signal"/>
</dbReference>
<dbReference type="InterPro" id="IPR010869">
    <property type="entry name" value="DUF1501"/>
</dbReference>
<dbReference type="PANTHER" id="PTHR43737:SF1">
    <property type="entry name" value="DUF1501 DOMAIN-CONTAINING PROTEIN"/>
    <property type="match status" value="1"/>
</dbReference>
<reference evidence="1 2" key="1">
    <citation type="journal article" date="2019" name="Int. J. Syst. Evol. Microbiol.">
        <title>The Global Catalogue of Microorganisms (GCM) 10K type strain sequencing project: providing services to taxonomists for standard genome sequencing and annotation.</title>
        <authorList>
            <consortium name="The Broad Institute Genomics Platform"/>
            <consortium name="The Broad Institute Genome Sequencing Center for Infectious Disease"/>
            <person name="Wu L."/>
            <person name="Ma J."/>
        </authorList>
    </citation>
    <scope>NUCLEOTIDE SEQUENCE [LARGE SCALE GENOMIC DNA]</scope>
    <source>
        <strain evidence="1 2">JCM 15749</strain>
    </source>
</reference>
<name>A0ABN2W2A5_9ACTN</name>
<accession>A0ABN2W2A5</accession>
<organism evidence="1 2">
    <name type="scientific">Aeromicrobium halocynthiae</name>
    <dbReference type="NCBI Taxonomy" id="560557"/>
    <lineage>
        <taxon>Bacteria</taxon>
        <taxon>Bacillati</taxon>
        <taxon>Actinomycetota</taxon>
        <taxon>Actinomycetes</taxon>
        <taxon>Propionibacteriales</taxon>
        <taxon>Nocardioidaceae</taxon>
        <taxon>Aeromicrobium</taxon>
    </lineage>
</organism>
<gene>
    <name evidence="1" type="ORF">GCM10009821_23010</name>
</gene>
<proteinExistence type="predicted"/>
<dbReference type="PANTHER" id="PTHR43737">
    <property type="entry name" value="BLL7424 PROTEIN"/>
    <property type="match status" value="1"/>
</dbReference>
<comment type="caution">
    <text evidence="1">The sequence shown here is derived from an EMBL/GenBank/DDBJ whole genome shotgun (WGS) entry which is preliminary data.</text>
</comment>